<dbReference type="InterPro" id="IPR036872">
    <property type="entry name" value="CH_dom_sf"/>
</dbReference>
<gene>
    <name evidence="8" type="ORF">P5673_025402</name>
</gene>
<sequence length="1690" mass="184906">MTTETEDLVISVTPRNRANFRRLKTNSIQSFKRWEKENELLYAMMEDESEWLAKLFPDVVISPEFFFYALEDGSLLCRLANYIQHRAELYSQRYGVEVPGKKCRYHTMTKSSKEIKLFRSRENVQQFLVWCRSHGLPEAILFESNDVVQVDDYREGCRGVIICLMEIVRRTAKFDLDELPQLIQMEKEIEEDEAIDDDSELSNGQGQVLDVEKLNMTEIDKGLEVHVTDNKEVQSPSSLDSDSGVDSVFDQDEGENSVSRLKEFSQDVSEKTCATSTVGIQKQITTKPKDQRSSPKKDKEPRSLLESKGPKSELDKKVCKMAQDYNIKIVQRLKEGKYIILGRIMFVRKMTVSDIAACKTNYFDVFFCNFIITKMLNDHMLVRIGGGWDTLEHYLMTHAPSKEGIKALESPSTPSCATGTSPRNSLSASSGVRGIVIERTKKKEQIAVTKRDSVVYSSQGSLNQQLGSQCTPKIREKGKRNSLIDKDEKDITEAIRKISTSVSLNLPDRPASFTSKTFHQLRNRFDKGIFGTERRTSSPDLTEKAKKSRRRLSDISMMADVAATLAFVGEQTPIATNNDAVKHSENMEEPVSGREFPLTGGLLEDQAVQGGILPPEHTENADTPPAVMDLSSMESSIKFSRNGGTLDCHLSEGGNVDDEPSPKPLGEGGEQEDQIVNGISSLDKPGHQQISMVVVDNGPVPKEEENLETNPEPLFQDDLENSQKDTGSVCRLQISPRPIGLGDLLLDSETKESEGTTDDLSDTPASQKESVHCELEAATACVESEEDQHDVEEEKPTQVTLAENVSKPIGDGHGKPAVMDGLDSVVMNTTSEAAEIDSASPEVLEDLDEMKQTELEEHPVNETLSNGFQGAPVVEKDTMEDTSLETETESFEQEGKNAEHDQRKNEKAPIHVHEAPKSSVSPTQETVLQAELESLKLAEKSGEVEQTTEAHNRPAVETESFALELSQQKEELNDYEQPKENVSTENVLSNSTGDNLSETELGFLKGAVESGGIQDTGDVENSLPVEMDSTPEIVAETNTEHLERMQESNNYKSNDQEAVVNVQVGHSLSVDSAQETVLAPELLQIKPSIEFDGAEQKTNPENVSIVEEIPPPDPMAVSELQRLNVQEDSSETGSEGIDVSKDDAAKSQHGSSVVTYSSPVILNETESKPTDPKQETNEIEELKSTEQTTQELSKVGGEESTCRELLSENTLEPPKSGNQSERIEGENYVEETVKQERKSFEGVDNLVAFEEPGQGEVLVENTKATQPFASGESEHTSAEMRLEVDKSKSLENRVYQVADIPVTEKLPLKTMVDGKPKDEPVVISKTEKSANKATKSKPTAASVRPKSPSKVASTVKQASTKKLTEAAKPNLKSAPTKNSVKPAVPKSATSKAPISKPPVRVAEAAKKPTVKSATTKTDEEKKAEKNKTSEATRPSSKIGGGKPQTATRMASSPTKKALSSSAHPSAAKTVETIAKKPNARPQSAKPNPSATGTNHRKAVATTTTANKATSEPVKSQSTVKKTREERSSQSKTATTTTTAKKTAAKTSISRPTSAAAKKAASVGAKQKVSAPPRSGTAGSKPGAKSAQKKIACEKPGEKNNKSEKLPESVVERETTETNEVTVIEKDLKPSVENSIEDTLSQCPPSFSVNNKAIELSQVEVPSEGVIEQQSLSTSDQTSKVTAETHDEEQV</sequence>
<evidence type="ECO:0000256" key="5">
    <source>
        <dbReference type="SAM" id="MobiDB-lite"/>
    </source>
</evidence>
<keyword evidence="9" id="KW-1185">Reference proteome</keyword>
<evidence type="ECO:0000256" key="4">
    <source>
        <dbReference type="ARBA" id="ARBA00038441"/>
    </source>
</evidence>
<feature type="region of interest" description="Disordered" evidence="5">
    <location>
        <begin position="856"/>
        <end position="924"/>
    </location>
</feature>
<dbReference type="Proteomes" id="UP001249851">
    <property type="component" value="Unassembled WGS sequence"/>
</dbReference>
<feature type="compositionally biased region" description="Basic and acidic residues" evidence="5">
    <location>
        <begin position="939"/>
        <end position="956"/>
    </location>
</feature>
<evidence type="ECO:0000259" key="6">
    <source>
        <dbReference type="PROSITE" id="PS50021"/>
    </source>
</evidence>
<name>A0AAD9Q2K3_ACRCE</name>
<feature type="compositionally biased region" description="Polar residues" evidence="5">
    <location>
        <begin position="1480"/>
        <end position="1493"/>
    </location>
</feature>
<feature type="region of interest" description="Disordered" evidence="5">
    <location>
        <begin position="1265"/>
        <end position="1284"/>
    </location>
</feature>
<feature type="compositionally biased region" description="Basic and acidic residues" evidence="5">
    <location>
        <begin position="1272"/>
        <end position="1284"/>
    </location>
</feature>
<dbReference type="SUPFAM" id="SSF47576">
    <property type="entry name" value="Calponin-homology domain, CH-domain"/>
    <property type="match status" value="1"/>
</dbReference>
<feature type="compositionally biased region" description="Polar residues" evidence="5">
    <location>
        <begin position="1667"/>
        <end position="1681"/>
    </location>
</feature>
<feature type="compositionally biased region" description="Polar residues" evidence="5">
    <location>
        <begin position="1148"/>
        <end position="1160"/>
    </location>
</feature>
<evidence type="ECO:0000313" key="9">
    <source>
        <dbReference type="Proteomes" id="UP001249851"/>
    </source>
</evidence>
<dbReference type="PROSITE" id="PS50021">
    <property type="entry name" value="CH"/>
    <property type="match status" value="1"/>
</dbReference>
<evidence type="ECO:0000259" key="7">
    <source>
        <dbReference type="PROSITE" id="PS51460"/>
    </source>
</evidence>
<feature type="compositionally biased region" description="Polar residues" evidence="5">
    <location>
        <begin position="1121"/>
        <end position="1133"/>
    </location>
</feature>
<feature type="compositionally biased region" description="Acidic residues" evidence="5">
    <location>
        <begin position="880"/>
        <end position="892"/>
    </location>
</feature>
<dbReference type="PROSITE" id="PS51460">
    <property type="entry name" value="GAR"/>
    <property type="match status" value="1"/>
</dbReference>
<feature type="compositionally biased region" description="Basic and acidic residues" evidence="5">
    <location>
        <begin position="1165"/>
        <end position="1184"/>
    </location>
</feature>
<feature type="compositionally biased region" description="Acidic residues" evidence="5">
    <location>
        <begin position="783"/>
        <end position="793"/>
    </location>
</feature>
<feature type="region of interest" description="Disordered" evidence="5">
    <location>
        <begin position="407"/>
        <end position="430"/>
    </location>
</feature>
<comment type="similarity">
    <text evidence="4">Belongs to the GAS2 family.</text>
</comment>
<evidence type="ECO:0000313" key="8">
    <source>
        <dbReference type="EMBL" id="KAK2553206.1"/>
    </source>
</evidence>
<feature type="compositionally biased region" description="Polar residues" evidence="5">
    <location>
        <begin position="1350"/>
        <end position="1361"/>
    </location>
</feature>
<accession>A0AAD9Q2K3</accession>
<reference evidence="8" key="1">
    <citation type="journal article" date="2023" name="G3 (Bethesda)">
        <title>Whole genome assembly and annotation of the endangered Caribbean coral Acropora cervicornis.</title>
        <authorList>
            <person name="Selwyn J.D."/>
            <person name="Vollmer S.V."/>
        </authorList>
    </citation>
    <scope>NUCLEOTIDE SEQUENCE</scope>
    <source>
        <strain evidence="8">K2</strain>
    </source>
</reference>
<dbReference type="InterPro" id="IPR001715">
    <property type="entry name" value="CH_dom"/>
</dbReference>
<feature type="domain" description="GAR" evidence="7">
    <location>
        <begin position="292"/>
        <end position="402"/>
    </location>
</feature>
<evidence type="ECO:0000256" key="2">
    <source>
        <dbReference type="ARBA" id="ARBA00022490"/>
    </source>
</evidence>
<dbReference type="InterPro" id="IPR003108">
    <property type="entry name" value="GAR_dom"/>
</dbReference>
<dbReference type="GO" id="GO:0051015">
    <property type="term" value="F:actin filament binding"/>
    <property type="evidence" value="ECO:0007669"/>
    <property type="project" value="TreeGrafter"/>
</dbReference>
<feature type="region of interest" description="Disordered" evidence="5">
    <location>
        <begin position="225"/>
        <end position="263"/>
    </location>
</feature>
<feature type="compositionally biased region" description="Basic and acidic residues" evidence="5">
    <location>
        <begin position="1416"/>
        <end position="1430"/>
    </location>
</feature>
<dbReference type="Gene3D" id="1.10.418.10">
    <property type="entry name" value="Calponin-like domain"/>
    <property type="match status" value="1"/>
</dbReference>
<feature type="region of interest" description="Disordered" evidence="5">
    <location>
        <begin position="279"/>
        <end position="312"/>
    </location>
</feature>
<feature type="region of interest" description="Disordered" evidence="5">
    <location>
        <begin position="700"/>
        <end position="726"/>
    </location>
</feature>
<dbReference type="GO" id="GO:0008017">
    <property type="term" value="F:microtubule binding"/>
    <property type="evidence" value="ECO:0007669"/>
    <property type="project" value="InterPro"/>
</dbReference>
<feature type="compositionally biased region" description="Low complexity" evidence="5">
    <location>
        <begin position="1553"/>
        <end position="1570"/>
    </location>
</feature>
<dbReference type="SUPFAM" id="SSF143575">
    <property type="entry name" value="GAS2 domain-like"/>
    <property type="match status" value="1"/>
</dbReference>
<dbReference type="SMART" id="SM00033">
    <property type="entry name" value="CH"/>
    <property type="match status" value="1"/>
</dbReference>
<feature type="compositionally biased region" description="Low complexity" evidence="5">
    <location>
        <begin position="1531"/>
        <end position="1546"/>
    </location>
</feature>
<dbReference type="EMBL" id="JARQWQ010000079">
    <property type="protein sequence ID" value="KAK2553206.1"/>
    <property type="molecule type" value="Genomic_DNA"/>
</dbReference>
<feature type="compositionally biased region" description="Basic and acidic residues" evidence="5">
    <location>
        <begin position="1196"/>
        <end position="1206"/>
    </location>
</feature>
<dbReference type="GO" id="GO:0008093">
    <property type="term" value="F:cytoskeletal anchor activity"/>
    <property type="evidence" value="ECO:0007669"/>
    <property type="project" value="TreeGrafter"/>
</dbReference>
<proteinExistence type="inferred from homology"/>
<evidence type="ECO:0000256" key="1">
    <source>
        <dbReference type="ARBA" id="ARBA00004245"/>
    </source>
</evidence>
<keyword evidence="3" id="KW-0206">Cytoskeleton</keyword>
<feature type="compositionally biased region" description="Polar residues" evidence="5">
    <location>
        <begin position="410"/>
        <end position="430"/>
    </location>
</feature>
<feature type="compositionally biased region" description="Polar residues" evidence="5">
    <location>
        <begin position="980"/>
        <end position="995"/>
    </location>
</feature>
<dbReference type="CDD" id="cd21204">
    <property type="entry name" value="CH_GAS2-like"/>
    <property type="match status" value="1"/>
</dbReference>
<feature type="compositionally biased region" description="Polar residues" evidence="5">
    <location>
        <begin position="1444"/>
        <end position="1463"/>
    </location>
</feature>
<comment type="subcellular location">
    <subcellularLocation>
        <location evidence="1">Cytoplasm</location>
        <location evidence="1">Cytoskeleton</location>
    </subcellularLocation>
</comment>
<dbReference type="Pfam" id="PF02187">
    <property type="entry name" value="GAS2"/>
    <property type="match status" value="1"/>
</dbReference>
<dbReference type="PANTHER" id="PTHR46756:SF13">
    <property type="entry name" value="GROWTH ARREST-SPECIFIC PROTEIN 2"/>
    <property type="match status" value="1"/>
</dbReference>
<reference evidence="8" key="2">
    <citation type="journal article" date="2023" name="Science">
        <title>Genomic signatures of disease resistance in endangered staghorn corals.</title>
        <authorList>
            <person name="Vollmer S.V."/>
            <person name="Selwyn J.D."/>
            <person name="Despard B.A."/>
            <person name="Roesel C.L."/>
        </authorList>
    </citation>
    <scope>NUCLEOTIDE SEQUENCE</scope>
    <source>
        <strain evidence="8">K2</strain>
    </source>
</reference>
<dbReference type="InterPro" id="IPR036534">
    <property type="entry name" value="GAR_dom_sf"/>
</dbReference>
<dbReference type="Pfam" id="PF00307">
    <property type="entry name" value="CH"/>
    <property type="match status" value="1"/>
</dbReference>
<feature type="compositionally biased region" description="Basic and acidic residues" evidence="5">
    <location>
        <begin position="967"/>
        <end position="979"/>
    </location>
</feature>
<dbReference type="PANTHER" id="PTHR46756">
    <property type="entry name" value="TRANSGELIN"/>
    <property type="match status" value="1"/>
</dbReference>
<comment type="caution">
    <text evidence="8">The sequence shown here is derived from an EMBL/GenBank/DDBJ whole genome shotgun (WGS) entry which is preliminary data.</text>
</comment>
<feature type="compositionally biased region" description="Basic and acidic residues" evidence="5">
    <location>
        <begin position="1312"/>
        <end position="1330"/>
    </location>
</feature>
<dbReference type="GO" id="GO:0051764">
    <property type="term" value="P:actin crosslink formation"/>
    <property type="evidence" value="ECO:0007669"/>
    <property type="project" value="TreeGrafter"/>
</dbReference>
<organism evidence="8 9">
    <name type="scientific">Acropora cervicornis</name>
    <name type="common">Staghorn coral</name>
    <dbReference type="NCBI Taxonomy" id="6130"/>
    <lineage>
        <taxon>Eukaryota</taxon>
        <taxon>Metazoa</taxon>
        <taxon>Cnidaria</taxon>
        <taxon>Anthozoa</taxon>
        <taxon>Hexacorallia</taxon>
        <taxon>Scleractinia</taxon>
        <taxon>Astrocoeniina</taxon>
        <taxon>Acroporidae</taxon>
        <taxon>Acropora</taxon>
    </lineage>
</organism>
<feature type="region of interest" description="Disordered" evidence="5">
    <location>
        <begin position="750"/>
        <end position="820"/>
    </location>
</feature>
<evidence type="ECO:0000256" key="3">
    <source>
        <dbReference type="ARBA" id="ARBA00023212"/>
    </source>
</evidence>
<dbReference type="GO" id="GO:0005884">
    <property type="term" value="C:actin filament"/>
    <property type="evidence" value="ECO:0007669"/>
    <property type="project" value="TreeGrafter"/>
</dbReference>
<feature type="domain" description="Calponin-homology (CH)" evidence="6">
    <location>
        <begin position="38"/>
        <end position="172"/>
    </location>
</feature>
<feature type="compositionally biased region" description="Basic and acidic residues" evidence="5">
    <location>
        <begin position="1590"/>
        <end position="1615"/>
    </location>
</feature>
<feature type="compositionally biased region" description="Low complexity" evidence="5">
    <location>
        <begin position="233"/>
        <end position="248"/>
    </location>
</feature>
<feature type="compositionally biased region" description="Low complexity" evidence="5">
    <location>
        <begin position="1499"/>
        <end position="1509"/>
    </location>
</feature>
<feature type="compositionally biased region" description="Basic and acidic residues" evidence="5">
    <location>
        <begin position="893"/>
        <end position="916"/>
    </location>
</feature>
<feature type="region of interest" description="Disordered" evidence="5">
    <location>
        <begin position="1663"/>
        <end position="1690"/>
    </location>
</feature>
<feature type="region of interest" description="Disordered" evidence="5">
    <location>
        <begin position="939"/>
        <end position="995"/>
    </location>
</feature>
<feature type="compositionally biased region" description="Basic and acidic residues" evidence="5">
    <location>
        <begin position="287"/>
        <end position="312"/>
    </location>
</feature>
<feature type="region of interest" description="Disordered" evidence="5">
    <location>
        <begin position="650"/>
        <end position="671"/>
    </location>
</feature>
<feature type="region of interest" description="Disordered" evidence="5">
    <location>
        <begin position="1090"/>
        <end position="1228"/>
    </location>
</feature>
<dbReference type="Gene3D" id="3.30.920.20">
    <property type="entry name" value="Gas2-like domain"/>
    <property type="match status" value="1"/>
</dbReference>
<keyword evidence="2" id="KW-0963">Cytoplasm</keyword>
<protein>
    <submittedName>
        <fullName evidence="8">GAS2-like protein pickled eggs</fullName>
    </submittedName>
</protein>
<feature type="region of interest" description="Disordered" evidence="5">
    <location>
        <begin position="1311"/>
        <end position="1629"/>
    </location>
</feature>